<dbReference type="EMBL" id="BSBI01000013">
    <property type="protein sequence ID" value="GLF98273.1"/>
    <property type="molecule type" value="Genomic_DNA"/>
</dbReference>
<organism evidence="1 2">
    <name type="scientific">Streptomyces yaizuensis</name>
    <dbReference type="NCBI Taxonomy" id="2989713"/>
    <lineage>
        <taxon>Bacteria</taxon>
        <taxon>Bacillati</taxon>
        <taxon>Actinomycetota</taxon>
        <taxon>Actinomycetes</taxon>
        <taxon>Kitasatosporales</taxon>
        <taxon>Streptomycetaceae</taxon>
        <taxon>Streptomyces</taxon>
    </lineage>
</organism>
<evidence type="ECO:0000313" key="2">
    <source>
        <dbReference type="Proteomes" id="UP001291653"/>
    </source>
</evidence>
<protein>
    <submittedName>
        <fullName evidence="1">Uncharacterized protein</fullName>
    </submittedName>
</protein>
<sequence>MHQEPSGPPEYFAVTLHSSSPAATTGPFVEDGKSLIAVLGITAPPPGPVVTCDSDGATPLHSVVPLELTWRTMSPAEADTAAEALAGTHWVRGGPGLSSSCRSPVSGPVLGDLLRFSAARGIRVAVTPYVVGFASGIGHGASLFLPRYAPAAWARAEQAPLVADPATVSAVLTRVGFLPDEESSPGHFTVSDGARHGRPGTVRLTATGESWFSDGAAMADVLHRDDFTAEETPYADVFTVRVATRAETMVRRESAARSSLVLSVPDAVTPRSLPYVGVNGQGDAGLPDLTGLNPGELRELAAPWPVEWLFPPEADEPERVISCEPRIHEPLPRP</sequence>
<dbReference type="Proteomes" id="UP001291653">
    <property type="component" value="Unassembled WGS sequence"/>
</dbReference>
<proteinExistence type="predicted"/>
<accession>A0ABQ5P709</accession>
<keyword evidence="2" id="KW-1185">Reference proteome</keyword>
<comment type="caution">
    <text evidence="1">The sequence shown here is derived from an EMBL/GenBank/DDBJ whole genome shotgun (WGS) entry which is preliminary data.</text>
</comment>
<evidence type="ECO:0000313" key="1">
    <source>
        <dbReference type="EMBL" id="GLF98273.1"/>
    </source>
</evidence>
<gene>
    <name evidence="1" type="ORF">SYYSPA8_28270</name>
</gene>
<reference evidence="1 2" key="1">
    <citation type="submission" date="2022-10" db="EMBL/GenBank/DDBJ databases">
        <title>Draft genome sequence of Streptomyces sp. YSPA8.</title>
        <authorList>
            <person name="Moriuchi R."/>
            <person name="Dohra H."/>
            <person name="Yamamura H."/>
            <person name="Kodani S."/>
        </authorList>
    </citation>
    <scope>NUCLEOTIDE SEQUENCE [LARGE SCALE GENOMIC DNA]</scope>
    <source>
        <strain evidence="1 2">YSPA8</strain>
    </source>
</reference>
<dbReference type="RefSeq" id="WP_323450254.1">
    <property type="nucleotide sequence ID" value="NZ_BSBI01000013.1"/>
</dbReference>
<name>A0ABQ5P709_9ACTN</name>